<dbReference type="WBParaSite" id="sdigi.contig88.g4020.t1">
    <property type="protein sequence ID" value="sdigi.contig88.g4020.t1"/>
    <property type="gene ID" value="sdigi.contig88.g4020"/>
</dbReference>
<dbReference type="AlphaFoldDB" id="A0A915Q3U6"/>
<sequence>MRRMNGWISSGWCESAVWRARPLQQHALSVHPLRDGDVLTHTHRINMKLVRRKRCNTEIQMPFTVSMLIDGLLVG</sequence>
<reference evidence="2" key="1">
    <citation type="submission" date="2022-11" db="UniProtKB">
        <authorList>
            <consortium name="WormBaseParasite"/>
        </authorList>
    </citation>
    <scope>IDENTIFICATION</scope>
</reference>
<protein>
    <submittedName>
        <fullName evidence="2">Uncharacterized protein</fullName>
    </submittedName>
</protein>
<keyword evidence="1" id="KW-1185">Reference proteome</keyword>
<organism evidence="1 2">
    <name type="scientific">Setaria digitata</name>
    <dbReference type="NCBI Taxonomy" id="48799"/>
    <lineage>
        <taxon>Eukaryota</taxon>
        <taxon>Metazoa</taxon>
        <taxon>Ecdysozoa</taxon>
        <taxon>Nematoda</taxon>
        <taxon>Chromadorea</taxon>
        <taxon>Rhabditida</taxon>
        <taxon>Spirurina</taxon>
        <taxon>Spiruromorpha</taxon>
        <taxon>Filarioidea</taxon>
        <taxon>Setariidae</taxon>
        <taxon>Setaria</taxon>
    </lineage>
</organism>
<evidence type="ECO:0000313" key="1">
    <source>
        <dbReference type="Proteomes" id="UP000887581"/>
    </source>
</evidence>
<accession>A0A915Q3U6</accession>
<dbReference type="Proteomes" id="UP000887581">
    <property type="component" value="Unplaced"/>
</dbReference>
<evidence type="ECO:0000313" key="2">
    <source>
        <dbReference type="WBParaSite" id="sdigi.contig88.g4020.t1"/>
    </source>
</evidence>
<name>A0A915Q3U6_9BILA</name>
<proteinExistence type="predicted"/>